<comment type="caution">
    <text evidence="8">The sequence shown here is derived from an EMBL/GenBank/DDBJ whole genome shotgun (WGS) entry which is preliminary data.</text>
</comment>
<evidence type="ECO:0000256" key="3">
    <source>
        <dbReference type="ARBA" id="ARBA00022617"/>
    </source>
</evidence>
<protein>
    <submittedName>
        <fullName evidence="8">Uncharacterized protein</fullName>
    </submittedName>
</protein>
<keyword evidence="4" id="KW-0479">Metal-binding</keyword>
<dbReference type="OrthoDB" id="1470350at2759"/>
<dbReference type="GO" id="GO:0005506">
    <property type="term" value="F:iron ion binding"/>
    <property type="evidence" value="ECO:0007669"/>
    <property type="project" value="InterPro"/>
</dbReference>
<keyword evidence="7" id="KW-0503">Monooxygenase</keyword>
<dbReference type="Pfam" id="PF00067">
    <property type="entry name" value="p450"/>
    <property type="match status" value="1"/>
</dbReference>
<evidence type="ECO:0000256" key="5">
    <source>
        <dbReference type="ARBA" id="ARBA00023002"/>
    </source>
</evidence>
<comment type="similarity">
    <text evidence="2">Belongs to the cytochrome P450 family.</text>
</comment>
<evidence type="ECO:0000256" key="7">
    <source>
        <dbReference type="ARBA" id="ARBA00023033"/>
    </source>
</evidence>
<gene>
    <name evidence="8" type="ORF">SNAT2548_LOCUS24909</name>
</gene>
<sequence length="169" mass="18816">MAMSPQKKLPMCTLPEAEQRSFEALLDDVMTGMLAAPLDLGRFSAHGRALIARSKVCQMISKVMAQPNKHRQNIIADLMKDSEEGKGFTEEEISDTVFTLLIAGKLTTADALPCLLVQLFKHTSWIQRVAAENLEMKSPEEDSVTLRVVKESLRLKPPAGAIRRVNRQK</sequence>
<name>A0A812RRX6_9DINO</name>
<dbReference type="Gene3D" id="1.10.630.10">
    <property type="entry name" value="Cytochrome P450"/>
    <property type="match status" value="1"/>
</dbReference>
<dbReference type="SUPFAM" id="SSF48264">
    <property type="entry name" value="Cytochrome P450"/>
    <property type="match status" value="1"/>
</dbReference>
<organism evidence="8 9">
    <name type="scientific">Symbiodinium natans</name>
    <dbReference type="NCBI Taxonomy" id="878477"/>
    <lineage>
        <taxon>Eukaryota</taxon>
        <taxon>Sar</taxon>
        <taxon>Alveolata</taxon>
        <taxon>Dinophyceae</taxon>
        <taxon>Suessiales</taxon>
        <taxon>Symbiodiniaceae</taxon>
        <taxon>Symbiodinium</taxon>
    </lineage>
</organism>
<evidence type="ECO:0000256" key="4">
    <source>
        <dbReference type="ARBA" id="ARBA00022723"/>
    </source>
</evidence>
<dbReference type="AlphaFoldDB" id="A0A812RRX6"/>
<reference evidence="8" key="1">
    <citation type="submission" date="2021-02" db="EMBL/GenBank/DDBJ databases">
        <authorList>
            <person name="Dougan E. K."/>
            <person name="Rhodes N."/>
            <person name="Thang M."/>
            <person name="Chan C."/>
        </authorList>
    </citation>
    <scope>NUCLEOTIDE SEQUENCE</scope>
</reference>
<dbReference type="GO" id="GO:0004497">
    <property type="term" value="F:monooxygenase activity"/>
    <property type="evidence" value="ECO:0007669"/>
    <property type="project" value="UniProtKB-KW"/>
</dbReference>
<evidence type="ECO:0000256" key="2">
    <source>
        <dbReference type="ARBA" id="ARBA00010617"/>
    </source>
</evidence>
<evidence type="ECO:0000313" key="8">
    <source>
        <dbReference type="EMBL" id="CAE7453773.1"/>
    </source>
</evidence>
<feature type="non-terminal residue" evidence="8">
    <location>
        <position position="1"/>
    </location>
</feature>
<keyword evidence="9" id="KW-1185">Reference proteome</keyword>
<evidence type="ECO:0000256" key="1">
    <source>
        <dbReference type="ARBA" id="ARBA00001971"/>
    </source>
</evidence>
<comment type="cofactor">
    <cofactor evidence="1">
        <name>heme</name>
        <dbReference type="ChEBI" id="CHEBI:30413"/>
    </cofactor>
</comment>
<evidence type="ECO:0000313" key="9">
    <source>
        <dbReference type="Proteomes" id="UP000604046"/>
    </source>
</evidence>
<keyword evidence="5" id="KW-0560">Oxidoreductase</keyword>
<dbReference type="EMBL" id="CAJNDS010002374">
    <property type="protein sequence ID" value="CAE7453773.1"/>
    <property type="molecule type" value="Genomic_DNA"/>
</dbReference>
<proteinExistence type="inferred from homology"/>
<dbReference type="GO" id="GO:0016705">
    <property type="term" value="F:oxidoreductase activity, acting on paired donors, with incorporation or reduction of molecular oxygen"/>
    <property type="evidence" value="ECO:0007669"/>
    <property type="project" value="InterPro"/>
</dbReference>
<dbReference type="PANTHER" id="PTHR24286:SF24">
    <property type="entry name" value="LANOSTEROL 14-ALPHA DEMETHYLASE"/>
    <property type="match status" value="1"/>
</dbReference>
<accession>A0A812RRX6</accession>
<dbReference type="InterPro" id="IPR001128">
    <property type="entry name" value="Cyt_P450"/>
</dbReference>
<dbReference type="GO" id="GO:0020037">
    <property type="term" value="F:heme binding"/>
    <property type="evidence" value="ECO:0007669"/>
    <property type="project" value="InterPro"/>
</dbReference>
<keyword evidence="6" id="KW-0408">Iron</keyword>
<dbReference type="GO" id="GO:0016125">
    <property type="term" value="P:sterol metabolic process"/>
    <property type="evidence" value="ECO:0007669"/>
    <property type="project" value="TreeGrafter"/>
</dbReference>
<keyword evidence="3" id="KW-0349">Heme</keyword>
<dbReference type="PANTHER" id="PTHR24286">
    <property type="entry name" value="CYTOCHROME P450 26"/>
    <property type="match status" value="1"/>
</dbReference>
<evidence type="ECO:0000256" key="6">
    <source>
        <dbReference type="ARBA" id="ARBA00023004"/>
    </source>
</evidence>
<dbReference type="InterPro" id="IPR036396">
    <property type="entry name" value="Cyt_P450_sf"/>
</dbReference>
<dbReference type="Proteomes" id="UP000604046">
    <property type="component" value="Unassembled WGS sequence"/>
</dbReference>